<sequence>MKFLIRLSAALVFGMSLVLGLGSAQAQALSLPTLTQAPMVLAEFTNAADAKLGEIGDKLDLNNSAVRLFRRFPGMFPTLAGKVIQNAPYQSVDDVFNIPDLSDNQKATLAKYKDQFTTTAPSNAFTSGFDRFNNGVY</sequence>
<evidence type="ECO:0000256" key="4">
    <source>
        <dbReference type="ARBA" id="ARBA00023078"/>
    </source>
</evidence>
<keyword evidence="3" id="KW-0249">Electron transport</keyword>
<accession>A0A0M2PTX8</accession>
<evidence type="ECO:0000256" key="3">
    <source>
        <dbReference type="ARBA" id="ARBA00022982"/>
    </source>
</evidence>
<proteinExistence type="inferred from homology"/>
<dbReference type="EMBL" id="AJTX02000007">
    <property type="protein sequence ID" value="KKI98587.1"/>
    <property type="molecule type" value="Genomic_DNA"/>
</dbReference>
<evidence type="ECO:0000256" key="7">
    <source>
        <dbReference type="SAM" id="SignalP"/>
    </source>
</evidence>
<dbReference type="SUPFAM" id="SSF81585">
    <property type="entry name" value="PsbU/PolX domain-like"/>
    <property type="match status" value="1"/>
</dbReference>
<keyword evidence="7" id="KW-0732">Signal</keyword>
<keyword evidence="3" id="KW-0813">Transport</keyword>
<dbReference type="RefSeq" id="WP_016923508.1">
    <property type="nucleotide sequence ID" value="NZ_KB235936.1"/>
</dbReference>
<evidence type="ECO:0008006" key="10">
    <source>
        <dbReference type="Google" id="ProtNLM"/>
    </source>
</evidence>
<organism evidence="8 9">
    <name type="scientific">Prochlorothrix hollandica PCC 9006 = CALU 1027</name>
    <dbReference type="NCBI Taxonomy" id="317619"/>
    <lineage>
        <taxon>Bacteria</taxon>
        <taxon>Bacillati</taxon>
        <taxon>Cyanobacteriota</taxon>
        <taxon>Cyanophyceae</taxon>
        <taxon>Prochlorotrichales</taxon>
        <taxon>Prochlorotrichaceae</taxon>
        <taxon>Prochlorothrix</taxon>
    </lineage>
</organism>
<comment type="subcellular location">
    <subcellularLocation>
        <location evidence="1">Membrane</location>
        <topology evidence="1">Peripheral membrane protein</topology>
    </subcellularLocation>
</comment>
<evidence type="ECO:0000313" key="8">
    <source>
        <dbReference type="EMBL" id="KKI98587.1"/>
    </source>
</evidence>
<keyword evidence="6" id="KW-0604">Photosystem II</keyword>
<dbReference type="STRING" id="317619.GCA_000332315_01486"/>
<evidence type="ECO:0000313" key="9">
    <source>
        <dbReference type="Proteomes" id="UP000034681"/>
    </source>
</evidence>
<dbReference type="InterPro" id="IPR010527">
    <property type="entry name" value="PSII_PsbU"/>
</dbReference>
<name>A0A0M2PTX8_PROHO</name>
<dbReference type="eggNOG" id="COG1555">
    <property type="taxonomic scope" value="Bacteria"/>
</dbReference>
<evidence type="ECO:0000256" key="1">
    <source>
        <dbReference type="ARBA" id="ARBA00004170"/>
    </source>
</evidence>
<feature type="signal peptide" evidence="7">
    <location>
        <begin position="1"/>
        <end position="26"/>
    </location>
</feature>
<dbReference type="Proteomes" id="UP000034681">
    <property type="component" value="Unassembled WGS sequence"/>
</dbReference>
<keyword evidence="4" id="KW-0793">Thylakoid</keyword>
<dbReference type="Pfam" id="PF06514">
    <property type="entry name" value="PsbU"/>
    <property type="match status" value="1"/>
</dbReference>
<keyword evidence="5" id="KW-0472">Membrane</keyword>
<keyword evidence="9" id="KW-1185">Reference proteome</keyword>
<dbReference type="Gene3D" id="1.10.150.320">
    <property type="entry name" value="Photosystem II 12 kDa extrinsic protein"/>
    <property type="match status" value="1"/>
</dbReference>
<dbReference type="NCBIfam" id="NF002708">
    <property type="entry name" value="PRK02515.1"/>
    <property type="match status" value="1"/>
</dbReference>
<gene>
    <name evidence="8" type="ORF">PROH_16985</name>
</gene>
<dbReference type="GO" id="GO:0042549">
    <property type="term" value="P:photosystem II stabilization"/>
    <property type="evidence" value="ECO:0007669"/>
    <property type="project" value="InterPro"/>
</dbReference>
<keyword evidence="6" id="KW-0602">Photosynthesis</keyword>
<evidence type="ECO:0000256" key="2">
    <source>
        <dbReference type="ARBA" id="ARBA00010827"/>
    </source>
</evidence>
<feature type="chain" id="PRO_5005639513" description="Photosystem II 12 kDa extrinsic protein" evidence="7">
    <location>
        <begin position="27"/>
        <end position="137"/>
    </location>
</feature>
<evidence type="ECO:0000256" key="5">
    <source>
        <dbReference type="ARBA" id="ARBA00023136"/>
    </source>
</evidence>
<dbReference type="GO" id="GO:0019898">
    <property type="term" value="C:extrinsic component of membrane"/>
    <property type="evidence" value="ECO:0007669"/>
    <property type="project" value="InterPro"/>
</dbReference>
<comment type="caution">
    <text evidence="8">The sequence shown here is derived from an EMBL/GenBank/DDBJ whole genome shotgun (WGS) entry which is preliminary data.</text>
</comment>
<dbReference type="GO" id="GO:0009654">
    <property type="term" value="C:photosystem II oxygen evolving complex"/>
    <property type="evidence" value="ECO:0007669"/>
    <property type="project" value="InterPro"/>
</dbReference>
<reference evidence="8" key="1">
    <citation type="submission" date="2012-04" db="EMBL/GenBank/DDBJ databases">
        <authorList>
            <person name="Borisov I.G."/>
            <person name="Ivanikova N.V."/>
            <person name="Pinevich A.V."/>
        </authorList>
    </citation>
    <scope>NUCLEOTIDE SEQUENCE</scope>
    <source>
        <strain evidence="8">CALU 1027</strain>
    </source>
</reference>
<protein>
    <recommendedName>
        <fullName evidence="10">Photosystem II 12 kDa extrinsic protein</fullName>
    </recommendedName>
</protein>
<dbReference type="AlphaFoldDB" id="A0A0M2PTX8"/>
<comment type="similarity">
    <text evidence="2">Belongs to the PsbU family.</text>
</comment>
<dbReference type="GO" id="GO:0015979">
    <property type="term" value="P:photosynthesis"/>
    <property type="evidence" value="ECO:0007669"/>
    <property type="project" value="InterPro"/>
</dbReference>
<evidence type="ECO:0000256" key="6">
    <source>
        <dbReference type="ARBA" id="ARBA00023276"/>
    </source>
</evidence>
<dbReference type="OrthoDB" id="463369at2"/>